<reference evidence="13" key="1">
    <citation type="submission" date="2021-02" db="EMBL/GenBank/DDBJ databases">
        <authorList>
            <person name="Dougan E. K."/>
            <person name="Rhodes N."/>
            <person name="Thang M."/>
            <person name="Chan C."/>
        </authorList>
    </citation>
    <scope>NUCLEOTIDE SEQUENCE</scope>
</reference>
<accession>A0A813FWA1</accession>
<dbReference type="InterPro" id="IPR011611">
    <property type="entry name" value="PfkB_dom"/>
</dbReference>
<gene>
    <name evidence="13" type="ORF">PGLA1383_LOCUS34246</name>
</gene>
<dbReference type="AlphaFoldDB" id="A0A813FWA1"/>
<dbReference type="GO" id="GO:0005634">
    <property type="term" value="C:nucleus"/>
    <property type="evidence" value="ECO:0007669"/>
    <property type="project" value="TreeGrafter"/>
</dbReference>
<dbReference type="SUPFAM" id="SSF53613">
    <property type="entry name" value="Ribokinase-like"/>
    <property type="match status" value="1"/>
</dbReference>
<dbReference type="EC" id="2.7.1.20" evidence="4 11"/>
<dbReference type="EMBL" id="CAJNNV010025908">
    <property type="protein sequence ID" value="CAE8616566.1"/>
    <property type="molecule type" value="Genomic_DNA"/>
</dbReference>
<evidence type="ECO:0000256" key="1">
    <source>
        <dbReference type="ARBA" id="ARBA00001946"/>
    </source>
</evidence>
<comment type="pathway">
    <text evidence="2 11">Purine metabolism; AMP biosynthesis via salvage pathway; AMP from adenosine: step 1/1.</text>
</comment>
<evidence type="ECO:0000256" key="7">
    <source>
        <dbReference type="ARBA" id="ARBA00022741"/>
    </source>
</evidence>
<evidence type="ECO:0000313" key="14">
    <source>
        <dbReference type="Proteomes" id="UP000654075"/>
    </source>
</evidence>
<dbReference type="GO" id="GO:0005829">
    <property type="term" value="C:cytosol"/>
    <property type="evidence" value="ECO:0007669"/>
    <property type="project" value="TreeGrafter"/>
</dbReference>
<proteinExistence type="inferred from homology"/>
<evidence type="ECO:0000313" key="13">
    <source>
        <dbReference type="EMBL" id="CAE8616566.1"/>
    </source>
</evidence>
<feature type="domain" description="Carbohydrate kinase PfkB" evidence="12">
    <location>
        <begin position="9"/>
        <end position="306"/>
    </location>
</feature>
<dbReference type="Proteomes" id="UP000654075">
    <property type="component" value="Unassembled WGS sequence"/>
</dbReference>
<evidence type="ECO:0000256" key="8">
    <source>
        <dbReference type="ARBA" id="ARBA00022777"/>
    </source>
</evidence>
<keyword evidence="6 11" id="KW-0660">Purine salvage</keyword>
<dbReference type="GO" id="GO:0006144">
    <property type="term" value="P:purine nucleobase metabolic process"/>
    <property type="evidence" value="ECO:0007669"/>
    <property type="project" value="TreeGrafter"/>
</dbReference>
<keyword evidence="11" id="KW-0460">Magnesium</keyword>
<dbReference type="Pfam" id="PF00294">
    <property type="entry name" value="PfkB"/>
    <property type="match status" value="1"/>
</dbReference>
<dbReference type="PANTHER" id="PTHR45769">
    <property type="entry name" value="ADENOSINE KINASE"/>
    <property type="match status" value="1"/>
</dbReference>
<evidence type="ECO:0000256" key="11">
    <source>
        <dbReference type="RuleBase" id="RU368116"/>
    </source>
</evidence>
<sequence length="320" mass="32441">MPSPEFHVVGDALIDVLANGIPALPAWGGDVYASGIHIKAGGSALNTAVHLASILGSSGSVSFHACVGQDTSCRTLRSCLEDAGVRPCLTVLPEQPTGSCIVLSGSADRSFITCMGAAGCLSADHLSGITSSLQNQHTSAPCHVHFAGFYSYGPLRQELPDFVRGLRLVAADRGLHLTISMDVNGYEASQVEGASSVLELLDLWKGNVFESEAVAGCAKEQAVRSLAGKTRCAIVTQGRDGASFCGPQGEGHVPAPAVALKDSTGAGDAFAAALLAAWVSGQGLEAAVAQGCAAGALNCTHIGGCDTPVTAQGIRGILST</sequence>
<dbReference type="InterPro" id="IPR001805">
    <property type="entry name" value="Adenokinase"/>
</dbReference>
<comment type="cofactor">
    <cofactor evidence="1 11">
        <name>Mg(2+)</name>
        <dbReference type="ChEBI" id="CHEBI:18420"/>
    </cofactor>
</comment>
<comment type="catalytic activity">
    <reaction evidence="11">
        <text>adenosine + ATP = AMP + ADP + H(+)</text>
        <dbReference type="Rhea" id="RHEA:20824"/>
        <dbReference type="ChEBI" id="CHEBI:15378"/>
        <dbReference type="ChEBI" id="CHEBI:16335"/>
        <dbReference type="ChEBI" id="CHEBI:30616"/>
        <dbReference type="ChEBI" id="CHEBI:456215"/>
        <dbReference type="ChEBI" id="CHEBI:456216"/>
        <dbReference type="EC" id="2.7.1.20"/>
    </reaction>
</comment>
<keyword evidence="14" id="KW-1185">Reference proteome</keyword>
<keyword evidence="8 11" id="KW-0418">Kinase</keyword>
<dbReference type="GO" id="GO:0044209">
    <property type="term" value="P:AMP salvage"/>
    <property type="evidence" value="ECO:0007669"/>
    <property type="project" value="UniProtKB-UniRule"/>
</dbReference>
<evidence type="ECO:0000256" key="10">
    <source>
        <dbReference type="PIRSR" id="PIRSR601805-1"/>
    </source>
</evidence>
<comment type="function">
    <text evidence="11">ATP dependent phosphorylation of adenosine and other related nucleoside analogs to monophosphate derivatives.</text>
</comment>
<comment type="similarity">
    <text evidence="3 11">Belongs to the carbohydrate kinase PfkB family.</text>
</comment>
<evidence type="ECO:0000256" key="2">
    <source>
        <dbReference type="ARBA" id="ARBA00004801"/>
    </source>
</evidence>
<dbReference type="GO" id="GO:0006166">
    <property type="term" value="P:purine ribonucleoside salvage"/>
    <property type="evidence" value="ECO:0007669"/>
    <property type="project" value="UniProtKB-KW"/>
</dbReference>
<dbReference type="Gene3D" id="3.40.1190.20">
    <property type="match status" value="1"/>
</dbReference>
<keyword evidence="9 11" id="KW-0067">ATP-binding</keyword>
<dbReference type="GO" id="GO:0005524">
    <property type="term" value="F:ATP binding"/>
    <property type="evidence" value="ECO:0007669"/>
    <property type="project" value="UniProtKB-UniRule"/>
</dbReference>
<evidence type="ECO:0000256" key="3">
    <source>
        <dbReference type="ARBA" id="ARBA00010688"/>
    </source>
</evidence>
<keyword evidence="7 11" id="KW-0547">Nucleotide-binding</keyword>
<dbReference type="InterPro" id="IPR029056">
    <property type="entry name" value="Ribokinase-like"/>
</dbReference>
<organism evidence="13 14">
    <name type="scientific">Polarella glacialis</name>
    <name type="common">Dinoflagellate</name>
    <dbReference type="NCBI Taxonomy" id="89957"/>
    <lineage>
        <taxon>Eukaryota</taxon>
        <taxon>Sar</taxon>
        <taxon>Alveolata</taxon>
        <taxon>Dinophyceae</taxon>
        <taxon>Suessiales</taxon>
        <taxon>Suessiaceae</taxon>
        <taxon>Polarella</taxon>
    </lineage>
</organism>
<comment type="caution">
    <text evidence="13">The sequence shown here is derived from an EMBL/GenBank/DDBJ whole genome shotgun (WGS) entry which is preliminary data.</text>
</comment>
<dbReference type="PROSITE" id="PS00584">
    <property type="entry name" value="PFKB_KINASES_2"/>
    <property type="match status" value="1"/>
</dbReference>
<dbReference type="GO" id="GO:0004001">
    <property type="term" value="F:adenosine kinase activity"/>
    <property type="evidence" value="ECO:0007669"/>
    <property type="project" value="UniProtKB-UniRule"/>
</dbReference>
<feature type="active site" description="Proton acceptor" evidence="10">
    <location>
        <position position="268"/>
    </location>
</feature>
<evidence type="ECO:0000256" key="6">
    <source>
        <dbReference type="ARBA" id="ARBA00022726"/>
    </source>
</evidence>
<dbReference type="OMA" id="ALNCTHI"/>
<evidence type="ECO:0000259" key="12">
    <source>
        <dbReference type="Pfam" id="PF00294"/>
    </source>
</evidence>
<dbReference type="OrthoDB" id="204058at2759"/>
<keyword evidence="5 11" id="KW-0808">Transferase</keyword>
<dbReference type="InterPro" id="IPR002173">
    <property type="entry name" value="Carboh/pur_kinase_PfkB_CS"/>
</dbReference>
<evidence type="ECO:0000256" key="5">
    <source>
        <dbReference type="ARBA" id="ARBA00022679"/>
    </source>
</evidence>
<protein>
    <recommendedName>
        <fullName evidence="4 11">Adenosine kinase</fullName>
        <shortName evidence="11">AK</shortName>
        <ecNumber evidence="4 11">2.7.1.20</ecNumber>
    </recommendedName>
    <alternativeName>
        <fullName evidence="11">Adenosine 5'-phosphotransferase</fullName>
    </alternativeName>
</protein>
<evidence type="ECO:0000256" key="9">
    <source>
        <dbReference type="ARBA" id="ARBA00022840"/>
    </source>
</evidence>
<name>A0A813FWA1_POLGL</name>
<evidence type="ECO:0000256" key="4">
    <source>
        <dbReference type="ARBA" id="ARBA00012119"/>
    </source>
</evidence>
<dbReference type="PANTHER" id="PTHR45769:SF3">
    <property type="entry name" value="ADENOSINE KINASE"/>
    <property type="match status" value="1"/>
</dbReference>